<dbReference type="GO" id="GO:0000338">
    <property type="term" value="P:protein deneddylation"/>
    <property type="evidence" value="ECO:0007669"/>
    <property type="project" value="InterPro"/>
</dbReference>
<feature type="domain" description="MPN" evidence="4">
    <location>
        <begin position="45"/>
        <end position="179"/>
    </location>
</feature>
<comment type="similarity">
    <text evidence="1 3">Belongs to the peptidase M67A family. CSN6 subfamily.</text>
</comment>
<proteinExistence type="inferred from homology"/>
<name>A0A0A1WW28_ZEUCU</name>
<dbReference type="GO" id="GO:0008180">
    <property type="term" value="C:COP9 signalosome"/>
    <property type="evidence" value="ECO:0007669"/>
    <property type="project" value="UniProtKB-UniRule"/>
</dbReference>
<dbReference type="Gene3D" id="3.40.140.10">
    <property type="entry name" value="Cytidine Deaminase, domain 2"/>
    <property type="match status" value="1"/>
</dbReference>
<dbReference type="InterPro" id="IPR024969">
    <property type="entry name" value="EIF3F/CSN6-like_C"/>
</dbReference>
<sequence length="332" mass="37267">MERMDVDSEANLNLAPSCSHHPKCRALASNTSIMAGPGTTPSVTASLHPLVILNISEHWTRIRAQAGETCQVFGALIGKQKGRNIEVMNSFELRVDRVGADVVINREYYQTKEQQFKQVFSDLDFIGWYTTDEAPTLLDIQIQKQMAEINECPILLQLNPLSRSVDQLPLKLYESTIELVGGEATMLFVPLTYTLATEEAERIGIDHVARMSTNETGEKSVVAEHLVAQDSAIKMLNKRIQIVLKYIKDVENGKLAANQEILRDAYALSHRLPVMKGHAFQEELYTQCNDVALISYLGAMTKGCNDMNHFVNKFNVLYDRQGSGRRARGLYF</sequence>
<organism evidence="5">
    <name type="scientific">Zeugodacus cucurbitae</name>
    <name type="common">Melon fruit fly</name>
    <name type="synonym">Bactrocera cucurbitae</name>
    <dbReference type="NCBI Taxonomy" id="28588"/>
    <lineage>
        <taxon>Eukaryota</taxon>
        <taxon>Metazoa</taxon>
        <taxon>Ecdysozoa</taxon>
        <taxon>Arthropoda</taxon>
        <taxon>Hexapoda</taxon>
        <taxon>Insecta</taxon>
        <taxon>Pterygota</taxon>
        <taxon>Neoptera</taxon>
        <taxon>Endopterygota</taxon>
        <taxon>Diptera</taxon>
        <taxon>Brachycera</taxon>
        <taxon>Muscomorpha</taxon>
        <taxon>Tephritoidea</taxon>
        <taxon>Tephritidae</taxon>
        <taxon>Zeugodacus</taxon>
        <taxon>Zeugodacus</taxon>
    </lineage>
</organism>
<dbReference type="EMBL" id="GBXI01011572">
    <property type="protein sequence ID" value="JAD02720.1"/>
    <property type="molecule type" value="Transcribed_RNA"/>
</dbReference>
<dbReference type="FunFam" id="3.40.140.10:FF:000075">
    <property type="entry name" value="COP9 signalosome complex subunit 6"/>
    <property type="match status" value="1"/>
</dbReference>
<evidence type="ECO:0000256" key="2">
    <source>
        <dbReference type="ARBA" id="ARBA00014871"/>
    </source>
</evidence>
<comment type="subcellular location">
    <subcellularLocation>
        <location evidence="3">Cytoplasm</location>
    </subcellularLocation>
    <subcellularLocation>
        <location evidence="3">Nucleus</location>
    </subcellularLocation>
</comment>
<dbReference type="PANTHER" id="PTHR10540">
    <property type="entry name" value="EUKARYOTIC TRANSLATION INITIATION FACTOR 3 SUBUNIT F-RELATED"/>
    <property type="match status" value="1"/>
</dbReference>
<accession>A0A0A1WW28</accession>
<keyword evidence="3" id="KW-0963">Cytoplasm</keyword>
<keyword evidence="3" id="KW-0736">Signalosome</keyword>
<dbReference type="GO" id="GO:0008237">
    <property type="term" value="F:metallopeptidase activity"/>
    <property type="evidence" value="ECO:0007669"/>
    <property type="project" value="InterPro"/>
</dbReference>
<dbReference type="InterPro" id="IPR033859">
    <property type="entry name" value="MPN_CSN6"/>
</dbReference>
<evidence type="ECO:0000313" key="5">
    <source>
        <dbReference type="EMBL" id="JAD02720.1"/>
    </source>
</evidence>
<dbReference type="PANTHER" id="PTHR10540:SF8">
    <property type="entry name" value="COP9 SIGNALOSOME COMPLEX SUBUNIT 6"/>
    <property type="match status" value="1"/>
</dbReference>
<dbReference type="Pfam" id="PF01398">
    <property type="entry name" value="JAB"/>
    <property type="match status" value="1"/>
</dbReference>
<keyword evidence="3" id="KW-0539">Nucleus</keyword>
<evidence type="ECO:0000256" key="3">
    <source>
        <dbReference type="RuleBase" id="RU367006"/>
    </source>
</evidence>
<dbReference type="InterPro" id="IPR037518">
    <property type="entry name" value="MPN"/>
</dbReference>
<dbReference type="InterPro" id="IPR000555">
    <property type="entry name" value="JAMM/MPN+_dom"/>
</dbReference>
<dbReference type="Pfam" id="PF13012">
    <property type="entry name" value="MitMem_reg"/>
    <property type="match status" value="1"/>
</dbReference>
<dbReference type="SMART" id="SM00232">
    <property type="entry name" value="JAB_MPN"/>
    <property type="match status" value="1"/>
</dbReference>
<comment type="function">
    <text evidence="3">Component of the COP9 signalosome complex (CSN), a complex involved in various cellular and developmental processes.</text>
</comment>
<reference evidence="5" key="1">
    <citation type="submission" date="2014-11" db="EMBL/GenBank/DDBJ databases">
        <authorList>
            <person name="Geib S."/>
        </authorList>
    </citation>
    <scope>NUCLEOTIDE SEQUENCE</scope>
</reference>
<evidence type="ECO:0000259" key="4">
    <source>
        <dbReference type="PROSITE" id="PS50249"/>
    </source>
</evidence>
<dbReference type="GO" id="GO:0005737">
    <property type="term" value="C:cytoplasm"/>
    <property type="evidence" value="ECO:0007669"/>
    <property type="project" value="UniProtKB-SubCell"/>
</dbReference>
<evidence type="ECO:0000256" key="1">
    <source>
        <dbReference type="ARBA" id="ARBA00010893"/>
    </source>
</evidence>
<reference evidence="5" key="2">
    <citation type="journal article" date="2015" name="Gigascience">
        <title>Reconstructing a comprehensive transcriptome assembly of a white-pupal translocated strain of the pest fruit fly Bactrocera cucurbitae.</title>
        <authorList>
            <person name="Sim S.B."/>
            <person name="Calla B."/>
            <person name="Hall B."/>
            <person name="DeRego T."/>
            <person name="Geib S.M."/>
        </authorList>
    </citation>
    <scope>NUCLEOTIDE SEQUENCE</scope>
</reference>
<protein>
    <recommendedName>
        <fullName evidence="2 3">COP9 signalosome complex subunit 6</fullName>
    </recommendedName>
</protein>
<dbReference type="AlphaFoldDB" id="A0A0A1WW28"/>
<dbReference type="CDD" id="cd08063">
    <property type="entry name" value="MPN_CSN6"/>
    <property type="match status" value="1"/>
</dbReference>
<dbReference type="PROSITE" id="PS50249">
    <property type="entry name" value="MPN"/>
    <property type="match status" value="1"/>
</dbReference>
<gene>
    <name evidence="5" type="primary">CSN6</name>
    <name evidence="5" type="ORF">g.1264</name>
</gene>